<evidence type="ECO:0000313" key="2">
    <source>
        <dbReference type="Proteomes" id="UP000214747"/>
    </source>
</evidence>
<name>A0A225SQ32_9BURK</name>
<reference evidence="1 2" key="1">
    <citation type="journal article" date="2010" name="Int. J. Syst. Evol. Microbiol.">
        <title>Reclassification of Herbaspirillum putei as a later heterotypic synonym of Herbaspirillum huttiense, with the description of H. huttiense subsp. huttiense subsp. nov. and H. huttiense subsp. putei subsp. nov., comb. nov., and description of Herbaspirillum aquaticum sp. nov.</title>
        <authorList>
            <person name="Dobritsa A.P."/>
            <person name="Reddy M.C."/>
            <person name="Samadpour M."/>
        </authorList>
    </citation>
    <scope>NUCLEOTIDE SEQUENCE [LARGE SCALE GENOMIC DNA]</scope>
    <source>
        <strain evidence="1 2">IEH 4430</strain>
    </source>
</reference>
<dbReference type="EMBL" id="NJGV01000022">
    <property type="protein sequence ID" value="OWY32865.1"/>
    <property type="molecule type" value="Genomic_DNA"/>
</dbReference>
<evidence type="ECO:0008006" key="3">
    <source>
        <dbReference type="Google" id="ProtNLM"/>
    </source>
</evidence>
<accession>A0A225SQ32</accession>
<proteinExistence type="predicted"/>
<dbReference type="Proteomes" id="UP000214747">
    <property type="component" value="Unassembled WGS sequence"/>
</dbReference>
<keyword evidence="2" id="KW-1185">Reference proteome</keyword>
<evidence type="ECO:0000313" key="1">
    <source>
        <dbReference type="EMBL" id="OWY32865.1"/>
    </source>
</evidence>
<organism evidence="1 2">
    <name type="scientific">Herbaspirillum aquaticum</name>
    <dbReference type="NCBI Taxonomy" id="568783"/>
    <lineage>
        <taxon>Bacteria</taxon>
        <taxon>Pseudomonadati</taxon>
        <taxon>Pseudomonadota</taxon>
        <taxon>Betaproteobacteria</taxon>
        <taxon>Burkholderiales</taxon>
        <taxon>Oxalobacteraceae</taxon>
        <taxon>Herbaspirillum</taxon>
    </lineage>
</organism>
<protein>
    <recommendedName>
        <fullName evidence="3">DNA transfer protein</fullName>
    </recommendedName>
</protein>
<dbReference type="AlphaFoldDB" id="A0A225SQ32"/>
<dbReference type="RefSeq" id="WP_088756681.1">
    <property type="nucleotide sequence ID" value="NZ_NJGV01000022.1"/>
</dbReference>
<sequence>MNRYRAEFAEHPIGDPFGGPAAGKREDITGGLLTAGASIVGGLLSNDASNNAAGAQLEGVNSANALSDRQYQQTRSDYSPYLRTGTAANDILAHYLGIQTQDNANPFNSAEANSEVTRLMGLNGGDRNAAINQVAAGWGLTPNQTGANTAGFGSLLKSFDANDLSSDPIYQATYGTALRTGTQQLNRLAAANGTLNSGAQAKALARFGADTQSTYANDAYNRYNTNQGNQYNRLAGLSGAGQQAVGAVSAAGQQNAATVGNNLIGAGNARAASSVAGGNALSGALNSIPNYYNTQNILSRLGGGPQSSGSPTIYGNNDLSQSLSGFLMNGLK</sequence>
<gene>
    <name evidence="1" type="ORF">CEJ45_19405</name>
</gene>
<comment type="caution">
    <text evidence="1">The sequence shown here is derived from an EMBL/GenBank/DDBJ whole genome shotgun (WGS) entry which is preliminary data.</text>
</comment>